<dbReference type="InterPro" id="IPR012340">
    <property type="entry name" value="NA-bd_OB-fold"/>
</dbReference>
<dbReference type="Gene3D" id="1.10.10.10">
    <property type="entry name" value="Winged helix-like DNA-binding domain superfamily/Winged helix DNA-binding domain"/>
    <property type="match status" value="1"/>
</dbReference>
<keyword evidence="2" id="KW-1185">Reference proteome</keyword>
<name>L0KX89_METHD</name>
<organism evidence="1 2">
    <name type="scientific">Methanomethylovorans hollandica (strain DSM 15978 / NBRC 107637 / DMS1)</name>
    <dbReference type="NCBI Taxonomy" id="867904"/>
    <lineage>
        <taxon>Archaea</taxon>
        <taxon>Methanobacteriati</taxon>
        <taxon>Methanobacteriota</taxon>
        <taxon>Stenosarchaea group</taxon>
        <taxon>Methanomicrobia</taxon>
        <taxon>Methanosarcinales</taxon>
        <taxon>Methanosarcinaceae</taxon>
        <taxon>Methanomethylovorans</taxon>
    </lineage>
</organism>
<dbReference type="OrthoDB" id="56523at2157"/>
<dbReference type="STRING" id="867904.Metho_0424"/>
<accession>L0KX89</accession>
<dbReference type="InterPro" id="IPR036388">
    <property type="entry name" value="WH-like_DNA-bd_sf"/>
</dbReference>
<reference evidence="2" key="1">
    <citation type="submission" date="2012-02" db="EMBL/GenBank/DDBJ databases">
        <title>Complete sequence of chromosome of Methanomethylovorans hollandica DSM 15978.</title>
        <authorList>
            <person name="Lucas S."/>
            <person name="Copeland A."/>
            <person name="Lapidus A."/>
            <person name="Glavina del Rio T."/>
            <person name="Dalin E."/>
            <person name="Tice H."/>
            <person name="Bruce D."/>
            <person name="Goodwin L."/>
            <person name="Pitluck S."/>
            <person name="Peters L."/>
            <person name="Mikhailova N."/>
            <person name="Held B."/>
            <person name="Kyrpides N."/>
            <person name="Mavromatis K."/>
            <person name="Ivanova N."/>
            <person name="Brettin T."/>
            <person name="Detter J.C."/>
            <person name="Han C."/>
            <person name="Larimer F."/>
            <person name="Land M."/>
            <person name="Hauser L."/>
            <person name="Markowitz V."/>
            <person name="Cheng J.-F."/>
            <person name="Hugenholtz P."/>
            <person name="Woyke T."/>
            <person name="Wu D."/>
            <person name="Spring S."/>
            <person name="Schroeder M."/>
            <person name="Brambilla E."/>
            <person name="Klenk H.-P."/>
            <person name="Eisen J.A."/>
        </authorList>
    </citation>
    <scope>NUCLEOTIDE SEQUENCE [LARGE SCALE GENOMIC DNA]</scope>
    <source>
        <strain evidence="2">DSM 15978 / NBRC 107637 / DMS1</strain>
    </source>
</reference>
<evidence type="ECO:0008006" key="3">
    <source>
        <dbReference type="Google" id="ProtNLM"/>
    </source>
</evidence>
<dbReference type="GeneID" id="14407530"/>
<proteinExistence type="predicted"/>
<dbReference type="RefSeq" id="WP_015323862.1">
    <property type="nucleotide sequence ID" value="NC_019977.1"/>
</dbReference>
<sequence>MAEREIAQRLFAKEFNGSTLSLTSVLSDDFSDMNSPNLLISPTGMRINRVFVVGVITEVENLGSETGKERDLWRARVSDPTGVFMLYAGQYQPEAAIFLSTVEVPSYIAVVGKARIYEPEKDSVFISIRPEELNTVESSIRDRWVVDTAELTLKRLDLLSEVLLDPKHGEDMAEPLKSGIIGSGSSEAILDAIAFYGTDQDYIAEFKQSLRTILLSIKENAGTEMQRKDNTENVIFELLKELDSGKGVKYSHLLKEVESRGIPEEVADAGIRSLLDKGECYEPRLGLLKLI</sequence>
<dbReference type="EMBL" id="CP003362">
    <property type="protein sequence ID" value="AGB48693.1"/>
    <property type="molecule type" value="Genomic_DNA"/>
</dbReference>
<dbReference type="HOGENOM" id="CLU_080075_0_0_2"/>
<dbReference type="KEGG" id="mhz:Metho_0424"/>
<dbReference type="Proteomes" id="UP000010866">
    <property type="component" value="Chromosome"/>
</dbReference>
<dbReference type="AlphaFoldDB" id="L0KX89"/>
<dbReference type="SUPFAM" id="SSF50249">
    <property type="entry name" value="Nucleic acid-binding proteins"/>
    <property type="match status" value="1"/>
</dbReference>
<protein>
    <recommendedName>
        <fullName evidence="3">Glycerol dehydrogenase</fullName>
    </recommendedName>
</protein>
<evidence type="ECO:0000313" key="1">
    <source>
        <dbReference type="EMBL" id="AGB48693.1"/>
    </source>
</evidence>
<evidence type="ECO:0000313" key="2">
    <source>
        <dbReference type="Proteomes" id="UP000010866"/>
    </source>
</evidence>
<gene>
    <name evidence="1" type="ordered locus">Metho_0424</name>
</gene>